<dbReference type="Gene3D" id="1.10.357.140">
    <property type="entry name" value="UbiA prenyltransferase"/>
    <property type="match status" value="2"/>
</dbReference>
<dbReference type="InterPro" id="IPR026046">
    <property type="entry name" value="UBIAD1"/>
</dbReference>
<evidence type="ECO:0000313" key="11">
    <source>
        <dbReference type="Proteomes" id="UP001156682"/>
    </source>
</evidence>
<evidence type="ECO:0000256" key="3">
    <source>
        <dbReference type="ARBA" id="ARBA00022428"/>
    </source>
</evidence>
<feature type="transmembrane region" description="Helical" evidence="9">
    <location>
        <begin position="36"/>
        <end position="57"/>
    </location>
</feature>
<dbReference type="InterPro" id="IPR044878">
    <property type="entry name" value="UbiA_sf"/>
</dbReference>
<feature type="transmembrane region" description="Helical" evidence="9">
    <location>
        <begin position="209"/>
        <end position="235"/>
    </location>
</feature>
<organism evidence="10 11">
    <name type="scientific">Marinospirillum insulare</name>
    <dbReference type="NCBI Taxonomy" id="217169"/>
    <lineage>
        <taxon>Bacteria</taxon>
        <taxon>Pseudomonadati</taxon>
        <taxon>Pseudomonadota</taxon>
        <taxon>Gammaproteobacteria</taxon>
        <taxon>Oceanospirillales</taxon>
        <taxon>Oceanospirillaceae</taxon>
        <taxon>Marinospirillum</taxon>
    </lineage>
</organism>
<feature type="transmembrane region" description="Helical" evidence="9">
    <location>
        <begin position="141"/>
        <end position="164"/>
    </location>
</feature>
<dbReference type="PIRSF" id="PIRSF005355">
    <property type="entry name" value="UBIAD1"/>
    <property type="match status" value="1"/>
</dbReference>
<keyword evidence="8 9" id="KW-0472">Membrane</keyword>
<protein>
    <recommendedName>
        <fullName evidence="12">1,4-dihydroxy-2-naphthoate octaprenyltransferase</fullName>
    </recommendedName>
</protein>
<comment type="caution">
    <text evidence="10">The sequence shown here is derived from an EMBL/GenBank/DDBJ whole genome shotgun (WGS) entry which is preliminary data.</text>
</comment>
<feature type="transmembrane region" description="Helical" evidence="9">
    <location>
        <begin position="117"/>
        <end position="134"/>
    </location>
</feature>
<feature type="transmembrane region" description="Helical" evidence="9">
    <location>
        <begin position="90"/>
        <end position="111"/>
    </location>
</feature>
<keyword evidence="11" id="KW-1185">Reference proteome</keyword>
<feature type="transmembrane region" description="Helical" evidence="9">
    <location>
        <begin position="12"/>
        <end position="30"/>
    </location>
</feature>
<reference evidence="11" key="1">
    <citation type="journal article" date="2019" name="Int. J. Syst. Evol. Microbiol.">
        <title>The Global Catalogue of Microorganisms (GCM) 10K type strain sequencing project: providing services to taxonomists for standard genome sequencing and annotation.</title>
        <authorList>
            <consortium name="The Broad Institute Genomics Platform"/>
            <consortium name="The Broad Institute Genome Sequencing Center for Infectious Disease"/>
            <person name="Wu L."/>
            <person name="Ma J."/>
        </authorList>
    </citation>
    <scope>NUCLEOTIDE SEQUENCE [LARGE SCALE GENOMIC DNA]</scope>
    <source>
        <strain evidence="11">NBRC 100033</strain>
    </source>
</reference>
<dbReference type="CDD" id="cd13962">
    <property type="entry name" value="PT_UbiA_UBIAD1"/>
    <property type="match status" value="1"/>
</dbReference>
<dbReference type="PANTHER" id="PTHR13929:SF0">
    <property type="entry name" value="UBIA PRENYLTRANSFERASE DOMAIN-CONTAINING PROTEIN 1"/>
    <property type="match status" value="1"/>
</dbReference>
<name>A0ABQ5ZV83_9GAMM</name>
<keyword evidence="6 9" id="KW-0812">Transmembrane</keyword>
<evidence type="ECO:0000256" key="8">
    <source>
        <dbReference type="ARBA" id="ARBA00023136"/>
    </source>
</evidence>
<evidence type="ECO:0000256" key="7">
    <source>
        <dbReference type="ARBA" id="ARBA00022989"/>
    </source>
</evidence>
<keyword evidence="7 9" id="KW-1133">Transmembrane helix</keyword>
<dbReference type="Proteomes" id="UP001156682">
    <property type="component" value="Unassembled WGS sequence"/>
</dbReference>
<feature type="transmembrane region" description="Helical" evidence="9">
    <location>
        <begin position="170"/>
        <end position="189"/>
    </location>
</feature>
<dbReference type="PANTHER" id="PTHR13929">
    <property type="entry name" value="1,4-DIHYDROXY-2-NAPHTHOATE OCTAPRENYLTRANSFERASE"/>
    <property type="match status" value="1"/>
</dbReference>
<feature type="transmembrane region" description="Helical" evidence="9">
    <location>
        <begin position="241"/>
        <end position="258"/>
    </location>
</feature>
<accession>A0ABQ5ZV83</accession>
<dbReference type="Pfam" id="PF01040">
    <property type="entry name" value="UbiA"/>
    <property type="match status" value="1"/>
</dbReference>
<comment type="pathway">
    <text evidence="2">Quinol/quinone metabolism; menaquinone biosynthesis.</text>
</comment>
<evidence type="ECO:0008006" key="12">
    <source>
        <dbReference type="Google" id="ProtNLM"/>
    </source>
</evidence>
<dbReference type="RefSeq" id="WP_027852091.1">
    <property type="nucleotide sequence ID" value="NZ_BSOR01000015.1"/>
</dbReference>
<evidence type="ECO:0000256" key="1">
    <source>
        <dbReference type="ARBA" id="ARBA00004141"/>
    </source>
</evidence>
<dbReference type="InterPro" id="IPR000537">
    <property type="entry name" value="UbiA_prenyltransferase"/>
</dbReference>
<dbReference type="EMBL" id="BSOR01000015">
    <property type="protein sequence ID" value="GLR63332.1"/>
    <property type="molecule type" value="Genomic_DNA"/>
</dbReference>
<keyword evidence="5" id="KW-0808">Transferase</keyword>
<proteinExistence type="predicted"/>
<evidence type="ECO:0000313" key="10">
    <source>
        <dbReference type="EMBL" id="GLR63332.1"/>
    </source>
</evidence>
<evidence type="ECO:0000256" key="9">
    <source>
        <dbReference type="SAM" id="Phobius"/>
    </source>
</evidence>
<keyword evidence="3" id="KW-0474">Menaquinone biosynthesis</keyword>
<feature type="transmembrane region" description="Helical" evidence="9">
    <location>
        <begin position="270"/>
        <end position="294"/>
    </location>
</feature>
<evidence type="ECO:0000256" key="5">
    <source>
        <dbReference type="ARBA" id="ARBA00022679"/>
    </source>
</evidence>
<sequence>MLKVFMGVARINFLTLTLVCVALAAALSWYEQQQLSFISVVLVATLALAAHVSVNAFNEYFDFKSGLDFLTEKTPFSGGSGTLVHKPEKAGYTLAIALLSLLIVIAIGLSLVVQQGWQLLLIGVPGVIIIYTYTQYLNRSPLFCLLAPGVGFGLLMTLGSSWVFTGFLTPAAWVLAGIVTLLVSNLLLLNQFPDVEADKKVGRRHYPIVIGRAASARIFVAFVTLSYLLLVLAYLLNWLPLQALLGLFSLLLAVPLMKKVVKEADDITELIPALGMNIALCHLYPLAIMAGLFWTV</sequence>
<keyword evidence="4" id="KW-1003">Cell membrane</keyword>
<evidence type="ECO:0000256" key="6">
    <source>
        <dbReference type="ARBA" id="ARBA00022692"/>
    </source>
</evidence>
<gene>
    <name evidence="10" type="ORF">GCM10007878_07670</name>
</gene>
<comment type="subcellular location">
    <subcellularLocation>
        <location evidence="1">Membrane</location>
        <topology evidence="1">Multi-pass membrane protein</topology>
    </subcellularLocation>
</comment>
<evidence type="ECO:0000256" key="4">
    <source>
        <dbReference type="ARBA" id="ARBA00022475"/>
    </source>
</evidence>
<evidence type="ECO:0000256" key="2">
    <source>
        <dbReference type="ARBA" id="ARBA00004863"/>
    </source>
</evidence>